<dbReference type="GO" id="GO:0006826">
    <property type="term" value="P:iron ion transport"/>
    <property type="evidence" value="ECO:0007669"/>
    <property type="project" value="UniProtKB-KW"/>
</dbReference>
<protein>
    <recommendedName>
        <fullName evidence="3">ferroxidase</fullName>
        <ecNumber evidence="3">1.16.3.1</ecNumber>
    </recommendedName>
</protein>
<keyword evidence="9" id="KW-0408">Iron</keyword>
<dbReference type="CDD" id="cd00503">
    <property type="entry name" value="Frataxin"/>
    <property type="match status" value="1"/>
</dbReference>
<evidence type="ECO:0000256" key="4">
    <source>
        <dbReference type="ARBA" id="ARBA00022434"/>
    </source>
</evidence>
<dbReference type="NCBIfam" id="TIGR03422">
    <property type="entry name" value="mito_frataxin"/>
    <property type="match status" value="1"/>
</dbReference>
<evidence type="ECO:0000256" key="7">
    <source>
        <dbReference type="ARBA" id="ARBA00022946"/>
    </source>
</evidence>
<dbReference type="GO" id="GO:0051537">
    <property type="term" value="F:2 iron, 2 sulfur cluster binding"/>
    <property type="evidence" value="ECO:0007669"/>
    <property type="project" value="TreeGrafter"/>
</dbReference>
<reference evidence="13 14" key="1">
    <citation type="submission" date="2019-12" db="EMBL/GenBank/DDBJ databases">
        <authorList>
            <person name="Alioto T."/>
            <person name="Alioto T."/>
            <person name="Gomez Garrido J."/>
        </authorList>
    </citation>
    <scope>NUCLEOTIDE SEQUENCE [LARGE SCALE GENOMIC DNA]</scope>
</reference>
<dbReference type="InterPro" id="IPR036524">
    <property type="entry name" value="Frataxin/CyaY_sf"/>
</dbReference>
<dbReference type="GO" id="GO:0004322">
    <property type="term" value="F:ferroxidase activity"/>
    <property type="evidence" value="ECO:0007669"/>
    <property type="project" value="UniProtKB-EC"/>
</dbReference>
<evidence type="ECO:0000256" key="6">
    <source>
        <dbReference type="ARBA" id="ARBA00022496"/>
    </source>
</evidence>
<dbReference type="GO" id="GO:0016226">
    <property type="term" value="P:iron-sulfur cluster assembly"/>
    <property type="evidence" value="ECO:0007669"/>
    <property type="project" value="InterPro"/>
</dbReference>
<dbReference type="GO" id="GO:0008198">
    <property type="term" value="F:ferrous iron binding"/>
    <property type="evidence" value="ECO:0007669"/>
    <property type="project" value="TreeGrafter"/>
</dbReference>
<dbReference type="SUPFAM" id="SSF55387">
    <property type="entry name" value="Frataxin/Nqo15-like"/>
    <property type="match status" value="1"/>
</dbReference>
<dbReference type="GO" id="GO:0006879">
    <property type="term" value="P:intracellular iron ion homeostasis"/>
    <property type="evidence" value="ECO:0007669"/>
    <property type="project" value="UniProtKB-KW"/>
</dbReference>
<evidence type="ECO:0000256" key="2">
    <source>
        <dbReference type="ARBA" id="ARBA00008183"/>
    </source>
</evidence>
<evidence type="ECO:0000256" key="12">
    <source>
        <dbReference type="ARBA" id="ARBA00047990"/>
    </source>
</evidence>
<keyword evidence="8" id="KW-0560">Oxidoreductase</keyword>
<dbReference type="GO" id="GO:0008199">
    <property type="term" value="F:ferric iron binding"/>
    <property type="evidence" value="ECO:0007669"/>
    <property type="project" value="InterPro"/>
</dbReference>
<dbReference type="GO" id="GO:0005739">
    <property type="term" value="C:mitochondrion"/>
    <property type="evidence" value="ECO:0007669"/>
    <property type="project" value="UniProtKB-SubCell"/>
</dbReference>
<comment type="caution">
    <text evidence="13">The sequence shown here is derived from an EMBL/GenBank/DDBJ whole genome shotgun (WGS) entry which is preliminary data.</text>
</comment>
<evidence type="ECO:0000256" key="8">
    <source>
        <dbReference type="ARBA" id="ARBA00023002"/>
    </source>
</evidence>
<comment type="subcellular location">
    <subcellularLocation>
        <location evidence="1">Mitochondrion</location>
    </subcellularLocation>
</comment>
<dbReference type="EMBL" id="CACTIH010009038">
    <property type="protein sequence ID" value="CAA3020414.1"/>
    <property type="molecule type" value="Genomic_DNA"/>
</dbReference>
<dbReference type="InterPro" id="IPR020895">
    <property type="entry name" value="Frataxin_CS"/>
</dbReference>
<dbReference type="GO" id="GO:0034986">
    <property type="term" value="F:iron chaperone activity"/>
    <property type="evidence" value="ECO:0007669"/>
    <property type="project" value="TreeGrafter"/>
</dbReference>
<sequence>MATRSSAKILQLTRTLCRSLKHQSSSLFQLQPRRSFLYSFSTYFTEYWSSPVNPRRSLSLCSYSSLSEESQAPTAINYSSLLPEEKYHSLANSTIHDLLEKLEEYGDSLDIDGYDIDYGNEVLTLKLGAAGTYVINKQTPNRQIWMSSPVSGPSRFEWDQNAQAWIYRRTKGDLMKVLETELEQLCGKSIDLSSIQF</sequence>
<dbReference type="Proteomes" id="UP000594638">
    <property type="component" value="Unassembled WGS sequence"/>
</dbReference>
<gene>
    <name evidence="13" type="ORF">OLEA9_A004892</name>
</gene>
<dbReference type="SMART" id="SM01219">
    <property type="entry name" value="Frataxin_Cyay"/>
    <property type="match status" value="1"/>
</dbReference>
<dbReference type="FunFam" id="3.30.920.10:FF:000003">
    <property type="entry name" value="Frataxin, mitochondrial"/>
    <property type="match status" value="1"/>
</dbReference>
<keyword evidence="10" id="KW-0406">Ion transport</keyword>
<dbReference type="InterPro" id="IPR017789">
    <property type="entry name" value="Frataxin"/>
</dbReference>
<dbReference type="AlphaFoldDB" id="A0A8S0UP90"/>
<evidence type="ECO:0000256" key="10">
    <source>
        <dbReference type="ARBA" id="ARBA00023065"/>
    </source>
</evidence>
<dbReference type="PRINTS" id="PR00904">
    <property type="entry name" value="FRATAXIN"/>
</dbReference>
<dbReference type="PROSITE" id="PS50810">
    <property type="entry name" value="FRATAXIN_2"/>
    <property type="match status" value="1"/>
</dbReference>
<dbReference type="NCBIfam" id="TIGR03421">
    <property type="entry name" value="FeS_CyaY"/>
    <property type="match status" value="1"/>
</dbReference>
<dbReference type="PROSITE" id="PS01344">
    <property type="entry name" value="FRATAXIN_1"/>
    <property type="match status" value="1"/>
</dbReference>
<keyword evidence="14" id="KW-1185">Reference proteome</keyword>
<keyword evidence="7" id="KW-0809">Transit peptide</keyword>
<dbReference type="Gene3D" id="3.30.920.10">
    <property type="entry name" value="Frataxin/CyaY"/>
    <property type="match status" value="1"/>
</dbReference>
<organism evidence="13 14">
    <name type="scientific">Olea europaea subsp. europaea</name>
    <dbReference type="NCBI Taxonomy" id="158383"/>
    <lineage>
        <taxon>Eukaryota</taxon>
        <taxon>Viridiplantae</taxon>
        <taxon>Streptophyta</taxon>
        <taxon>Embryophyta</taxon>
        <taxon>Tracheophyta</taxon>
        <taxon>Spermatophyta</taxon>
        <taxon>Magnoliopsida</taxon>
        <taxon>eudicotyledons</taxon>
        <taxon>Gunneridae</taxon>
        <taxon>Pentapetalae</taxon>
        <taxon>asterids</taxon>
        <taxon>lamiids</taxon>
        <taxon>Lamiales</taxon>
        <taxon>Oleaceae</taxon>
        <taxon>Oleeae</taxon>
        <taxon>Olea</taxon>
    </lineage>
</organism>
<evidence type="ECO:0000256" key="1">
    <source>
        <dbReference type="ARBA" id="ARBA00004173"/>
    </source>
</evidence>
<proteinExistence type="inferred from homology"/>
<evidence type="ECO:0000313" key="14">
    <source>
        <dbReference type="Proteomes" id="UP000594638"/>
    </source>
</evidence>
<evidence type="ECO:0000256" key="3">
    <source>
        <dbReference type="ARBA" id="ARBA00013107"/>
    </source>
</evidence>
<name>A0A8S0UP90_OLEEU</name>
<keyword evidence="4" id="KW-0409">Iron storage</keyword>
<accession>A0A8S0UP90</accession>
<evidence type="ECO:0000256" key="9">
    <source>
        <dbReference type="ARBA" id="ARBA00023004"/>
    </source>
</evidence>
<dbReference type="EC" id="1.16.3.1" evidence="3"/>
<keyword evidence="6" id="KW-0410">Iron transport</keyword>
<evidence type="ECO:0000313" key="13">
    <source>
        <dbReference type="EMBL" id="CAA3020414.1"/>
    </source>
</evidence>
<dbReference type="PANTHER" id="PTHR16821:SF2">
    <property type="entry name" value="FRATAXIN, MITOCHONDRIAL"/>
    <property type="match status" value="1"/>
</dbReference>
<dbReference type="InterPro" id="IPR002908">
    <property type="entry name" value="Frataxin/CyaY"/>
</dbReference>
<evidence type="ECO:0000256" key="11">
    <source>
        <dbReference type="ARBA" id="ARBA00023128"/>
    </source>
</evidence>
<dbReference type="PANTHER" id="PTHR16821">
    <property type="entry name" value="FRATAXIN"/>
    <property type="match status" value="1"/>
</dbReference>
<dbReference type="Gramene" id="OE9A004892T2">
    <property type="protein sequence ID" value="OE9A004892C2"/>
    <property type="gene ID" value="OE9A004892"/>
</dbReference>
<dbReference type="Pfam" id="PF01491">
    <property type="entry name" value="Frataxin_Cyay"/>
    <property type="match status" value="1"/>
</dbReference>
<keyword evidence="11" id="KW-0496">Mitochondrion</keyword>
<keyword evidence="5" id="KW-0813">Transport</keyword>
<comment type="catalytic activity">
    <reaction evidence="12">
        <text>4 Fe(2+) + O2 + 4 H(+) = 4 Fe(3+) + 2 H2O</text>
        <dbReference type="Rhea" id="RHEA:11148"/>
        <dbReference type="ChEBI" id="CHEBI:15377"/>
        <dbReference type="ChEBI" id="CHEBI:15378"/>
        <dbReference type="ChEBI" id="CHEBI:15379"/>
        <dbReference type="ChEBI" id="CHEBI:29033"/>
        <dbReference type="ChEBI" id="CHEBI:29034"/>
        <dbReference type="EC" id="1.16.3.1"/>
    </reaction>
</comment>
<dbReference type="OrthoDB" id="1897642at2759"/>
<evidence type="ECO:0000256" key="5">
    <source>
        <dbReference type="ARBA" id="ARBA00022448"/>
    </source>
</evidence>
<comment type="similarity">
    <text evidence="2">Belongs to the frataxin family.</text>
</comment>